<name>A0ACB9C181_ARCLA</name>
<dbReference type="EMBL" id="CM042051">
    <property type="protein sequence ID" value="KAI3727970.1"/>
    <property type="molecule type" value="Genomic_DNA"/>
</dbReference>
<proteinExistence type="predicted"/>
<sequence>MKEARIAALSIVCKKKVMWELDQGEETRAEEEDQQKQQKITDRQQIEFGTYMHRFTLLYRKTLQEASEIQADMGKDGSKNEVLQIMRMNDDGFLFNTLGEMSFSSPHFLPHDSSISPSLPIFHRTLLPTFSRTNDSCLQSHDGVPMQGFNSCGMSSHFKLLSSTSVSYLFLSGCLMVIQLIRREMISVTMCVVRYAICDDVCGQTTFPLPSIPSR</sequence>
<accession>A0ACB9C181</accession>
<reference evidence="2" key="1">
    <citation type="journal article" date="2022" name="Mol. Ecol. Resour.">
        <title>The genomes of chicory, endive, great burdock and yacon provide insights into Asteraceae palaeo-polyploidization history and plant inulin production.</title>
        <authorList>
            <person name="Fan W."/>
            <person name="Wang S."/>
            <person name="Wang H."/>
            <person name="Wang A."/>
            <person name="Jiang F."/>
            <person name="Liu H."/>
            <person name="Zhao H."/>
            <person name="Xu D."/>
            <person name="Zhang Y."/>
        </authorList>
    </citation>
    <scope>NUCLEOTIDE SEQUENCE [LARGE SCALE GENOMIC DNA]</scope>
    <source>
        <strain evidence="2">cv. Niubang</strain>
    </source>
</reference>
<keyword evidence="2" id="KW-1185">Reference proteome</keyword>
<dbReference type="Proteomes" id="UP001055879">
    <property type="component" value="Linkage Group LG05"/>
</dbReference>
<protein>
    <submittedName>
        <fullName evidence="1">Uncharacterized protein</fullName>
    </submittedName>
</protein>
<gene>
    <name evidence="1" type="ORF">L6452_16594</name>
</gene>
<evidence type="ECO:0000313" key="1">
    <source>
        <dbReference type="EMBL" id="KAI3727970.1"/>
    </source>
</evidence>
<evidence type="ECO:0000313" key="2">
    <source>
        <dbReference type="Proteomes" id="UP001055879"/>
    </source>
</evidence>
<reference evidence="1 2" key="2">
    <citation type="journal article" date="2022" name="Mol. Ecol. Resour.">
        <title>The genomes of chicory, endive, great burdock and yacon provide insights into Asteraceae paleo-polyploidization history and plant inulin production.</title>
        <authorList>
            <person name="Fan W."/>
            <person name="Wang S."/>
            <person name="Wang H."/>
            <person name="Wang A."/>
            <person name="Jiang F."/>
            <person name="Liu H."/>
            <person name="Zhao H."/>
            <person name="Xu D."/>
            <person name="Zhang Y."/>
        </authorList>
    </citation>
    <scope>NUCLEOTIDE SEQUENCE [LARGE SCALE GENOMIC DNA]</scope>
    <source>
        <strain evidence="2">cv. Niubang</strain>
    </source>
</reference>
<organism evidence="1 2">
    <name type="scientific">Arctium lappa</name>
    <name type="common">Greater burdock</name>
    <name type="synonym">Lappa major</name>
    <dbReference type="NCBI Taxonomy" id="4217"/>
    <lineage>
        <taxon>Eukaryota</taxon>
        <taxon>Viridiplantae</taxon>
        <taxon>Streptophyta</taxon>
        <taxon>Embryophyta</taxon>
        <taxon>Tracheophyta</taxon>
        <taxon>Spermatophyta</taxon>
        <taxon>Magnoliopsida</taxon>
        <taxon>eudicotyledons</taxon>
        <taxon>Gunneridae</taxon>
        <taxon>Pentapetalae</taxon>
        <taxon>asterids</taxon>
        <taxon>campanulids</taxon>
        <taxon>Asterales</taxon>
        <taxon>Asteraceae</taxon>
        <taxon>Carduoideae</taxon>
        <taxon>Cardueae</taxon>
        <taxon>Arctiinae</taxon>
        <taxon>Arctium</taxon>
    </lineage>
</organism>
<comment type="caution">
    <text evidence="1">The sequence shown here is derived from an EMBL/GenBank/DDBJ whole genome shotgun (WGS) entry which is preliminary data.</text>
</comment>